<accession>A0AAC8XWX5</accession>
<dbReference type="InterPro" id="IPR002142">
    <property type="entry name" value="Peptidase_S49"/>
</dbReference>
<dbReference type="InterPro" id="IPR004635">
    <property type="entry name" value="Pept_S49_SppA"/>
</dbReference>
<dbReference type="SUPFAM" id="SSF52096">
    <property type="entry name" value="ClpP/crotonase"/>
    <property type="match status" value="2"/>
</dbReference>
<evidence type="ECO:0000259" key="9">
    <source>
        <dbReference type="Pfam" id="PF01343"/>
    </source>
</evidence>
<dbReference type="InterPro" id="IPR047272">
    <property type="entry name" value="S49_SppA_C"/>
</dbReference>
<evidence type="ECO:0000256" key="1">
    <source>
        <dbReference type="ARBA" id="ARBA00004370"/>
    </source>
</evidence>
<evidence type="ECO:0000313" key="14">
    <source>
        <dbReference type="Proteomes" id="UP000226080"/>
    </source>
</evidence>
<organism evidence="10 13">
    <name type="scientific">Aggregatibacter actinomycetemcomitans</name>
    <name type="common">Actinobacillus actinomycetemcomitans</name>
    <name type="synonym">Haemophilus actinomycetemcomitans</name>
    <dbReference type="NCBI Taxonomy" id="714"/>
    <lineage>
        <taxon>Bacteria</taxon>
        <taxon>Pseudomonadati</taxon>
        <taxon>Pseudomonadota</taxon>
        <taxon>Gammaproteobacteria</taxon>
        <taxon>Pasteurellales</taxon>
        <taxon>Pasteurellaceae</taxon>
        <taxon>Aggregatibacter</taxon>
    </lineage>
</organism>
<evidence type="ECO:0000256" key="5">
    <source>
        <dbReference type="ARBA" id="ARBA00022825"/>
    </source>
</evidence>
<keyword evidence="14" id="KW-1185">Reference proteome</keyword>
<keyword evidence="3" id="KW-0645">Protease</keyword>
<feature type="active site" description="Proton donor/acceptor" evidence="7">
    <location>
        <position position="206"/>
    </location>
</feature>
<dbReference type="Gene3D" id="6.20.330.10">
    <property type="match status" value="1"/>
</dbReference>
<dbReference type="Proteomes" id="UP000323012">
    <property type="component" value="Unassembled WGS sequence"/>
</dbReference>
<gene>
    <name evidence="11" type="primary">sppA</name>
    <name evidence="10" type="ORF">ACT75_01200</name>
    <name evidence="11" type="ORF">CQR80_07635</name>
    <name evidence="12" type="ORF">FXB79_05080</name>
</gene>
<sequence>MKVIFSIIKFAWRTLNFIRDLVMNIVFLVFVLLLLTALPFVVGLDKQTVALKGDQGALYLNLDGYLADNRDNQGGVKTLLKELDNQHIPQQYSTFDVVYAIDSAALDDKVRGLVLDLNYFQGGDLPSLEFVGASIENFKKNGKQVIAYSDNYNRAQYFLASYADEVYMNPVGTVSIDGLVQENLYYKDLLDSLEVNPHVFRVGTYKSAVEPFLRNDMSDEAKTNLRRWLGIMWNNYKQRVAENRNIKEEAVAPNAHTYLTELKALQGDMTAYVKQRKLINGVLDRFNLDKKLTALFGENEDKQPKMVDYDTYLASLPDRMSGDTKNKIAVVNVEGAIIDGETDEENVGGDTIANLLRKAYDDKDVKAVVLRVNSPGGSAFASEIIRQELSHLQQAGKPVVVSMGGMAASGGYWISSTADYIVADKNTITGSIGIFAVLPTFEKTIKKIGVSADGVKTSDLALGSAFSPLSSELNDVLQLEIEHGYDEFLTKVSQGRHLSKAQVDKIAQGQVWLGSEAIEHKLLDELGDLNTALGKAMELVNEKLDENSKIQEEGFSVEWLDDDSGSFFKKFMRDFKGDSKAWVTGLVTEAVGLPKEFTQVKQLGLLNTFNDPKGQYLYCLTCGKVQ</sequence>
<evidence type="ECO:0000313" key="11">
    <source>
        <dbReference type="EMBL" id="PHO20328.1"/>
    </source>
</evidence>
<dbReference type="GO" id="GO:0008236">
    <property type="term" value="F:serine-type peptidase activity"/>
    <property type="evidence" value="ECO:0007669"/>
    <property type="project" value="UniProtKB-KW"/>
</dbReference>
<dbReference type="PANTHER" id="PTHR33209">
    <property type="entry name" value="PROTEASE 4"/>
    <property type="match status" value="1"/>
</dbReference>
<dbReference type="Pfam" id="PF01343">
    <property type="entry name" value="Peptidase_S49"/>
    <property type="match status" value="2"/>
</dbReference>
<evidence type="ECO:0000256" key="6">
    <source>
        <dbReference type="ARBA" id="ARBA00023136"/>
    </source>
</evidence>
<feature type="domain" description="Peptidase S49" evidence="9">
    <location>
        <begin position="392"/>
        <end position="541"/>
    </location>
</feature>
<dbReference type="EMBL" id="VSED01000010">
    <property type="protein sequence ID" value="TYA39169.1"/>
    <property type="molecule type" value="Genomic_DNA"/>
</dbReference>
<dbReference type="PANTHER" id="PTHR33209:SF1">
    <property type="entry name" value="PEPTIDASE S49 DOMAIN-CONTAINING PROTEIN"/>
    <property type="match status" value="1"/>
</dbReference>
<dbReference type="EMBL" id="CP012959">
    <property type="protein sequence ID" value="AMQ93241.1"/>
    <property type="molecule type" value="Genomic_DNA"/>
</dbReference>
<dbReference type="EMBL" id="PCGW01000013">
    <property type="protein sequence ID" value="PHO20328.1"/>
    <property type="molecule type" value="Genomic_DNA"/>
</dbReference>
<dbReference type="InterPro" id="IPR047217">
    <property type="entry name" value="S49_SppA_67K_type_N"/>
</dbReference>
<evidence type="ECO:0000313" key="15">
    <source>
        <dbReference type="Proteomes" id="UP000323012"/>
    </source>
</evidence>
<evidence type="ECO:0000313" key="10">
    <source>
        <dbReference type="EMBL" id="AMQ93241.1"/>
    </source>
</evidence>
<feature type="domain" description="Peptidase S49" evidence="9">
    <location>
        <begin position="138"/>
        <end position="292"/>
    </location>
</feature>
<dbReference type="InterPro" id="IPR029045">
    <property type="entry name" value="ClpP/crotonase-like_dom_sf"/>
</dbReference>
<reference evidence="12 15" key="3">
    <citation type="submission" date="2019-08" db="EMBL/GenBank/DDBJ databases">
        <title>Whole genome sequencing of Aggregatibacter actinomycetemcomitans cultured from blood stream infections in Denmark reveals a novel phylogenetic lineage expressing serotype a membrane O polysaccharide.</title>
        <authorList>
            <person name="Nedergaard S."/>
            <person name="Kobel C.M."/>
            <person name="Nielsen M.B."/>
            <person name="Moeller R.T."/>
            <person name="Jensen A.B."/>
            <person name="Noerskov-Lauritsen N."/>
        </authorList>
    </citation>
    <scope>NUCLEOTIDE SEQUENCE [LARGE SCALE GENOMIC DNA]</scope>
    <source>
        <strain evidence="12 15">PN_563</strain>
    </source>
</reference>
<reference evidence="10 13" key="1">
    <citation type="submission" date="2015-10" db="EMBL/GenBank/DDBJ databases">
        <title>Tn-seq of a polymicrobial infection.</title>
        <authorList>
            <person name="Stacy A."/>
            <person name="Rumbaugh K.P."/>
            <person name="Whiteley M."/>
        </authorList>
    </citation>
    <scope>NUCLEOTIDE SEQUENCE [LARGE SCALE GENOMIC DNA]</scope>
    <source>
        <strain evidence="10 13">624</strain>
    </source>
</reference>
<reference evidence="11 14" key="2">
    <citation type="submission" date="2017-10" db="EMBL/GenBank/DDBJ databases">
        <title>Draft genome sequences of Aggregatibacter actinomycetemcomitans strains 310a and 310b.</title>
        <authorList>
            <person name="May A.C."/>
            <person name="Ohta H."/>
            <person name="Maeda H."/>
            <person name="Kokeguchi S."/>
            <person name="Cugini C."/>
        </authorList>
    </citation>
    <scope>NUCLEOTIDE SEQUENCE [LARGE SCALE GENOMIC DNA]</scope>
    <source>
        <strain evidence="11 14">310b</strain>
    </source>
</reference>
<feature type="active site" description="Nucleophile" evidence="7">
    <location>
        <position position="409"/>
    </location>
</feature>
<dbReference type="NCBIfam" id="TIGR00705">
    <property type="entry name" value="SppA_67K"/>
    <property type="match status" value="1"/>
</dbReference>
<dbReference type="NCBIfam" id="TIGR00706">
    <property type="entry name" value="SppA_dom"/>
    <property type="match status" value="1"/>
</dbReference>
<name>A0AAC8XWX5_AGGAC</name>
<keyword evidence="8" id="KW-1133">Transmembrane helix</keyword>
<dbReference type="Gene3D" id="3.90.226.10">
    <property type="entry name" value="2-enoyl-CoA Hydratase, Chain A, domain 1"/>
    <property type="match status" value="3"/>
</dbReference>
<comment type="subcellular location">
    <subcellularLocation>
        <location evidence="1">Membrane</location>
    </subcellularLocation>
</comment>
<evidence type="ECO:0000313" key="12">
    <source>
        <dbReference type="EMBL" id="TYA39169.1"/>
    </source>
</evidence>
<evidence type="ECO:0000256" key="3">
    <source>
        <dbReference type="ARBA" id="ARBA00022670"/>
    </source>
</evidence>
<proteinExistence type="inferred from homology"/>
<keyword evidence="4" id="KW-0378">Hydrolase</keyword>
<feature type="transmembrane region" description="Helical" evidence="8">
    <location>
        <begin position="21"/>
        <end position="42"/>
    </location>
</feature>
<dbReference type="Proteomes" id="UP000226080">
    <property type="component" value="Unassembled WGS sequence"/>
</dbReference>
<dbReference type="InterPro" id="IPR004634">
    <property type="entry name" value="Pept_S49_pIV"/>
</dbReference>
<evidence type="ECO:0000256" key="4">
    <source>
        <dbReference type="ARBA" id="ARBA00022801"/>
    </source>
</evidence>
<dbReference type="GO" id="GO:0016020">
    <property type="term" value="C:membrane"/>
    <property type="evidence" value="ECO:0007669"/>
    <property type="project" value="UniProtKB-SubCell"/>
</dbReference>
<dbReference type="Proteomes" id="UP000072236">
    <property type="component" value="Chromosome"/>
</dbReference>
<evidence type="ECO:0000313" key="13">
    <source>
        <dbReference type="Proteomes" id="UP000072236"/>
    </source>
</evidence>
<keyword evidence="6 8" id="KW-0472">Membrane</keyword>
<dbReference type="RefSeq" id="WP_005542388.1">
    <property type="nucleotide sequence ID" value="NZ_CP012959.1"/>
</dbReference>
<comment type="similarity">
    <text evidence="2">Belongs to the peptidase S49 family.</text>
</comment>
<evidence type="ECO:0000256" key="8">
    <source>
        <dbReference type="SAM" id="Phobius"/>
    </source>
</evidence>
<dbReference type="CDD" id="cd07018">
    <property type="entry name" value="S49_SppA_67K_type"/>
    <property type="match status" value="1"/>
</dbReference>
<evidence type="ECO:0000256" key="2">
    <source>
        <dbReference type="ARBA" id="ARBA00008683"/>
    </source>
</evidence>
<keyword evidence="8" id="KW-0812">Transmembrane</keyword>
<protein>
    <submittedName>
        <fullName evidence="10">Signal peptide peptidase SppA</fullName>
    </submittedName>
</protein>
<dbReference type="GO" id="GO:0006465">
    <property type="term" value="P:signal peptide processing"/>
    <property type="evidence" value="ECO:0007669"/>
    <property type="project" value="InterPro"/>
</dbReference>
<dbReference type="AlphaFoldDB" id="A0AAC8XWX5"/>
<dbReference type="CDD" id="cd07023">
    <property type="entry name" value="S49_Sppa_N_C"/>
    <property type="match status" value="1"/>
</dbReference>
<dbReference type="PIRSF" id="PIRSF001217">
    <property type="entry name" value="Protease_4_SppA"/>
    <property type="match status" value="1"/>
</dbReference>
<evidence type="ECO:0000256" key="7">
    <source>
        <dbReference type="PIRSR" id="PIRSR001217-1"/>
    </source>
</evidence>
<keyword evidence="5" id="KW-0720">Serine protease</keyword>
<dbReference type="KEGG" id="aact:ACT75_01200"/>